<dbReference type="GO" id="GO:0007186">
    <property type="term" value="P:G protein-coupled receptor signaling pathway"/>
    <property type="evidence" value="ECO:0007669"/>
    <property type="project" value="TreeGrafter"/>
</dbReference>
<feature type="domain" description="DEP" evidence="2">
    <location>
        <begin position="34"/>
        <end position="117"/>
    </location>
</feature>
<dbReference type="InterPro" id="IPR037335">
    <property type="entry name" value="DEPTOR_DEP_1"/>
</dbReference>
<evidence type="ECO:0000313" key="3">
    <source>
        <dbReference type="EMBL" id="RXN26019.1"/>
    </source>
</evidence>
<dbReference type="GO" id="GO:0005085">
    <property type="term" value="F:guanyl-nucleotide exchange factor activity"/>
    <property type="evidence" value="ECO:0007669"/>
    <property type="project" value="TreeGrafter"/>
</dbReference>
<feature type="domain" description="DEP" evidence="2">
    <location>
        <begin position="143"/>
        <end position="217"/>
    </location>
</feature>
<dbReference type="AlphaFoldDB" id="A0A498MVG3"/>
<dbReference type="InterPro" id="IPR036390">
    <property type="entry name" value="WH_DNA-bd_sf"/>
</dbReference>
<dbReference type="CDD" id="cd23067">
    <property type="entry name" value="PDZ_DEPTOR-like"/>
    <property type="match status" value="1"/>
</dbReference>
<dbReference type="GO" id="GO:0032007">
    <property type="term" value="P:negative regulation of TOR signaling"/>
    <property type="evidence" value="ECO:0007669"/>
    <property type="project" value="InterPro"/>
</dbReference>
<sequence>MILYSARLSEMDGIGNTMQKKAAELERMAEVLVTGEQLRLRLHEAKVIKDRRHHLRTYPNCFVAKEIVDWLIEHKEASDRDTANKIMQKLLDQSIIHHVCDEHKEFKDMKLFYRFRKDDGTFPLDSEARVLMRGQRIYEKLMNTENNLLQTREEEGVTYERTLVASEFIDWLLQGGEMPTREEAEQLGRRLLEHGIIQHVSNKHHFVDGGLLYQFRMNFRRRRRLLELLNERCRSIPENHDSPFCLRKQGSEGGNTSFLSVLKRQIVGDAVGWGFVVRGSKPCHIQAVDPGGPAAAAGMKVCQFVVAVNGMNVLNLDYRTVSNLILTGPRTVVMEVMEEAEY</sequence>
<dbReference type="Proteomes" id="UP000290572">
    <property type="component" value="Unassembled WGS sequence"/>
</dbReference>
<comment type="caution">
    <text evidence="3">The sequence shown here is derived from an EMBL/GenBank/DDBJ whole genome shotgun (WGS) entry which is preliminary data.</text>
</comment>
<dbReference type="PROSITE" id="PS50106">
    <property type="entry name" value="PDZ"/>
    <property type="match status" value="1"/>
</dbReference>
<name>A0A498MVG3_LABRO</name>
<dbReference type="GO" id="GO:0005096">
    <property type="term" value="F:GTPase activator activity"/>
    <property type="evidence" value="ECO:0007669"/>
    <property type="project" value="TreeGrafter"/>
</dbReference>
<dbReference type="InterPro" id="IPR036034">
    <property type="entry name" value="PDZ_sf"/>
</dbReference>
<evidence type="ECO:0000313" key="4">
    <source>
        <dbReference type="Proteomes" id="UP000290572"/>
    </source>
</evidence>
<dbReference type="PANTHER" id="PTHR22829">
    <property type="entry name" value="DEP DOMAIN PROTEIN"/>
    <property type="match status" value="1"/>
</dbReference>
<gene>
    <name evidence="3" type="ORF">ROHU_005744</name>
</gene>
<dbReference type="CDD" id="cd04442">
    <property type="entry name" value="DEP_1_DEP6"/>
    <property type="match status" value="1"/>
</dbReference>
<dbReference type="Gene3D" id="2.30.42.10">
    <property type="match status" value="1"/>
</dbReference>
<dbReference type="GO" id="GO:0035556">
    <property type="term" value="P:intracellular signal transduction"/>
    <property type="evidence" value="ECO:0007669"/>
    <property type="project" value="InterPro"/>
</dbReference>
<feature type="domain" description="PDZ" evidence="1">
    <location>
        <begin position="259"/>
        <end position="340"/>
    </location>
</feature>
<dbReference type="GO" id="GO:0005886">
    <property type="term" value="C:plasma membrane"/>
    <property type="evidence" value="ECO:0007669"/>
    <property type="project" value="TreeGrafter"/>
</dbReference>
<dbReference type="PANTHER" id="PTHR22829:SF18">
    <property type="entry name" value="DEP DOMAIN-CONTAINING MTOR-INTERACTING PROTEIN"/>
    <property type="match status" value="1"/>
</dbReference>
<dbReference type="CDD" id="cd04441">
    <property type="entry name" value="DEP_2_DEP6"/>
    <property type="match status" value="1"/>
</dbReference>
<dbReference type="Gene3D" id="1.10.10.10">
    <property type="entry name" value="Winged helix-like DNA-binding domain superfamily/Winged helix DNA-binding domain"/>
    <property type="match status" value="2"/>
</dbReference>
<dbReference type="InterPro" id="IPR051832">
    <property type="entry name" value="mTOR-Rac_regulators"/>
</dbReference>
<evidence type="ECO:0000259" key="1">
    <source>
        <dbReference type="PROSITE" id="PS50106"/>
    </source>
</evidence>
<keyword evidence="4" id="KW-1185">Reference proteome</keyword>
<protein>
    <submittedName>
        <fullName evidence="3">DEP domain-containing mTOR-interacting isoform X1</fullName>
    </submittedName>
</protein>
<dbReference type="InterPro" id="IPR000591">
    <property type="entry name" value="DEP_dom"/>
</dbReference>
<dbReference type="InterPro" id="IPR036388">
    <property type="entry name" value="WH-like_DNA-bd_sf"/>
</dbReference>
<dbReference type="InterPro" id="IPR037336">
    <property type="entry name" value="DEPTOR_DEP_2"/>
</dbReference>
<reference evidence="3 4" key="1">
    <citation type="submission" date="2018-03" db="EMBL/GenBank/DDBJ databases">
        <title>Draft genome sequence of Rohu Carp (Labeo rohita).</title>
        <authorList>
            <person name="Das P."/>
            <person name="Kushwaha B."/>
            <person name="Joshi C.G."/>
            <person name="Kumar D."/>
            <person name="Nagpure N.S."/>
            <person name="Sahoo L."/>
            <person name="Das S.P."/>
            <person name="Bit A."/>
            <person name="Patnaik S."/>
            <person name="Meher P.K."/>
            <person name="Jayasankar P."/>
            <person name="Koringa P.G."/>
            <person name="Patel N.V."/>
            <person name="Hinsu A.T."/>
            <person name="Kumar R."/>
            <person name="Pandey M."/>
            <person name="Agarwal S."/>
            <person name="Srivastava S."/>
            <person name="Singh M."/>
            <person name="Iquebal M.A."/>
            <person name="Jaiswal S."/>
            <person name="Angadi U.B."/>
            <person name="Kumar N."/>
            <person name="Raza M."/>
            <person name="Shah T.M."/>
            <person name="Rai A."/>
            <person name="Jena J.K."/>
        </authorList>
    </citation>
    <scope>NUCLEOTIDE SEQUENCE [LARGE SCALE GENOMIC DNA]</scope>
    <source>
        <strain evidence="3">DASCIFA01</strain>
        <tissue evidence="3">Testis</tissue>
    </source>
</reference>
<dbReference type="Pfam" id="PF00610">
    <property type="entry name" value="DEP"/>
    <property type="match status" value="2"/>
</dbReference>
<dbReference type="Pfam" id="PF17820">
    <property type="entry name" value="PDZ_6"/>
    <property type="match status" value="1"/>
</dbReference>
<dbReference type="SUPFAM" id="SSF46785">
    <property type="entry name" value="Winged helix' DNA-binding domain"/>
    <property type="match status" value="2"/>
</dbReference>
<dbReference type="InterPro" id="IPR001478">
    <property type="entry name" value="PDZ"/>
</dbReference>
<dbReference type="InterPro" id="IPR041489">
    <property type="entry name" value="PDZ_6"/>
</dbReference>
<dbReference type="STRING" id="84645.A0A498MVG3"/>
<dbReference type="SMART" id="SM00228">
    <property type="entry name" value="PDZ"/>
    <property type="match status" value="1"/>
</dbReference>
<organism evidence="3 4">
    <name type="scientific">Labeo rohita</name>
    <name type="common">Indian major carp</name>
    <name type="synonym">Cyprinus rohita</name>
    <dbReference type="NCBI Taxonomy" id="84645"/>
    <lineage>
        <taxon>Eukaryota</taxon>
        <taxon>Metazoa</taxon>
        <taxon>Chordata</taxon>
        <taxon>Craniata</taxon>
        <taxon>Vertebrata</taxon>
        <taxon>Euteleostomi</taxon>
        <taxon>Actinopterygii</taxon>
        <taxon>Neopterygii</taxon>
        <taxon>Teleostei</taxon>
        <taxon>Ostariophysi</taxon>
        <taxon>Cypriniformes</taxon>
        <taxon>Cyprinidae</taxon>
        <taxon>Labeoninae</taxon>
        <taxon>Labeonini</taxon>
        <taxon>Labeo</taxon>
    </lineage>
</organism>
<accession>A0A498MVG3</accession>
<dbReference type="SMART" id="SM00049">
    <property type="entry name" value="DEP"/>
    <property type="match status" value="2"/>
</dbReference>
<proteinExistence type="predicted"/>
<evidence type="ECO:0000259" key="2">
    <source>
        <dbReference type="PROSITE" id="PS50186"/>
    </source>
</evidence>
<dbReference type="PROSITE" id="PS50186">
    <property type="entry name" value="DEP"/>
    <property type="match status" value="2"/>
</dbReference>
<dbReference type="EMBL" id="QBIY01012249">
    <property type="protein sequence ID" value="RXN26019.1"/>
    <property type="molecule type" value="Genomic_DNA"/>
</dbReference>
<dbReference type="SUPFAM" id="SSF50156">
    <property type="entry name" value="PDZ domain-like"/>
    <property type="match status" value="1"/>
</dbReference>